<reference evidence="1 2" key="1">
    <citation type="submission" date="2013-11" db="EMBL/GenBank/DDBJ databases">
        <title>The Genome Sequence of Phytophthora parasitica P1569.</title>
        <authorList>
            <consortium name="The Broad Institute Genomics Platform"/>
            <person name="Russ C."/>
            <person name="Tyler B."/>
            <person name="Panabieres F."/>
            <person name="Shan W."/>
            <person name="Tripathy S."/>
            <person name="Grunwald N."/>
            <person name="Machado M."/>
            <person name="Johnson C.S."/>
            <person name="Arredondo F."/>
            <person name="Hong C."/>
            <person name="Coffey M."/>
            <person name="Young S.K."/>
            <person name="Zeng Q."/>
            <person name="Gargeya S."/>
            <person name="Fitzgerald M."/>
            <person name="Abouelleil A."/>
            <person name="Alvarado L."/>
            <person name="Chapman S.B."/>
            <person name="Gainer-Dewar J."/>
            <person name="Goldberg J."/>
            <person name="Griggs A."/>
            <person name="Gujja S."/>
            <person name="Hansen M."/>
            <person name="Howarth C."/>
            <person name="Imamovic A."/>
            <person name="Ireland A."/>
            <person name="Larimer J."/>
            <person name="McCowan C."/>
            <person name="Murphy C."/>
            <person name="Pearson M."/>
            <person name="Poon T.W."/>
            <person name="Priest M."/>
            <person name="Roberts A."/>
            <person name="Saif S."/>
            <person name="Shea T."/>
            <person name="Sykes S."/>
            <person name="Wortman J."/>
            <person name="Nusbaum C."/>
            <person name="Birren B."/>
        </authorList>
    </citation>
    <scope>NUCLEOTIDE SEQUENCE [LARGE SCALE GENOMIC DNA]</scope>
    <source>
        <strain evidence="1 2">P1569</strain>
    </source>
</reference>
<dbReference type="HOGENOM" id="CLU_1196890_0_0_1"/>
<gene>
    <name evidence="1" type="ORF">F443_07674</name>
</gene>
<dbReference type="AlphaFoldDB" id="V9F9Z3"/>
<dbReference type="Proteomes" id="UP000018721">
    <property type="component" value="Unassembled WGS sequence"/>
</dbReference>
<sequence length="232" mass="26306">MWTRVKEVMESSERVGEAIAKGTLEPQAWTSLSAHFGQMQKAIAKYVGCMKLVESLRESGSTERDMMQKSLSLYKERHGHHFGYMECYDVLAKCPKFQMSVEKVSERKKPARSSKRPGPDNVIVEASLESDANSIISTTVEARPDQGVKGTKRAISEVSMRFRTVVAQETLSKSMISKVDVLKKQLRINQALQRLQVEETLHRMLNKLFSIKPESAEHATYLERRRSDSGIL</sequence>
<keyword evidence="2" id="KW-1185">Reference proteome</keyword>
<dbReference type="PANTHER" id="PTHR45023:SF4">
    <property type="entry name" value="GLYCINE-RICH PROTEIN-RELATED"/>
    <property type="match status" value="1"/>
</dbReference>
<evidence type="ECO:0000313" key="1">
    <source>
        <dbReference type="EMBL" id="ETI48280.1"/>
    </source>
</evidence>
<organism evidence="1 2">
    <name type="scientific">Phytophthora nicotianae P1569</name>
    <dbReference type="NCBI Taxonomy" id="1317065"/>
    <lineage>
        <taxon>Eukaryota</taxon>
        <taxon>Sar</taxon>
        <taxon>Stramenopiles</taxon>
        <taxon>Oomycota</taxon>
        <taxon>Peronosporomycetes</taxon>
        <taxon>Peronosporales</taxon>
        <taxon>Peronosporaceae</taxon>
        <taxon>Phytophthora</taxon>
    </lineage>
</organism>
<dbReference type="PANTHER" id="PTHR45023">
    <property type="match status" value="1"/>
</dbReference>
<evidence type="ECO:0000313" key="2">
    <source>
        <dbReference type="Proteomes" id="UP000018721"/>
    </source>
</evidence>
<dbReference type="OrthoDB" id="129070at2759"/>
<accession>V9F9Z3</accession>
<proteinExistence type="predicted"/>
<comment type="caution">
    <text evidence="1">The sequence shown here is derived from an EMBL/GenBank/DDBJ whole genome shotgun (WGS) entry which is preliminary data.</text>
</comment>
<dbReference type="EMBL" id="ANIZ01001331">
    <property type="protein sequence ID" value="ETI48280.1"/>
    <property type="molecule type" value="Genomic_DNA"/>
</dbReference>
<protein>
    <submittedName>
        <fullName evidence="1">Uncharacterized protein</fullName>
    </submittedName>
</protein>
<name>V9F9Z3_PHYNI</name>